<protein>
    <submittedName>
        <fullName evidence="9">RagB/SusD family nutrient uptake outer membrane protein</fullName>
    </submittedName>
</protein>
<evidence type="ECO:0000259" key="7">
    <source>
        <dbReference type="Pfam" id="PF07980"/>
    </source>
</evidence>
<evidence type="ECO:0000256" key="2">
    <source>
        <dbReference type="ARBA" id="ARBA00006275"/>
    </source>
</evidence>
<dbReference type="InterPro" id="IPR033985">
    <property type="entry name" value="SusD-like_N"/>
</dbReference>
<dbReference type="RefSeq" id="WP_107581023.1">
    <property type="nucleotide sequence ID" value="NZ_JAERMS010000006.1"/>
</dbReference>
<evidence type="ECO:0000256" key="3">
    <source>
        <dbReference type="ARBA" id="ARBA00022729"/>
    </source>
</evidence>
<comment type="similarity">
    <text evidence="2">Belongs to the SusD family.</text>
</comment>
<keyword evidence="3 6" id="KW-0732">Signal</keyword>
<feature type="signal peptide" evidence="6">
    <location>
        <begin position="1"/>
        <end position="21"/>
    </location>
</feature>
<dbReference type="Pfam" id="PF14322">
    <property type="entry name" value="SusD-like_3"/>
    <property type="match status" value="1"/>
</dbReference>
<dbReference type="SUPFAM" id="SSF48452">
    <property type="entry name" value="TPR-like"/>
    <property type="match status" value="1"/>
</dbReference>
<dbReference type="EMBL" id="JAERMS010000006">
    <property type="protein sequence ID" value="MBO1362868.1"/>
    <property type="molecule type" value="Genomic_DNA"/>
</dbReference>
<dbReference type="CDD" id="cd08977">
    <property type="entry name" value="SusD"/>
    <property type="match status" value="1"/>
</dbReference>
<accession>A0ABS3M3V9</accession>
<dbReference type="PROSITE" id="PS51257">
    <property type="entry name" value="PROKAR_LIPOPROTEIN"/>
    <property type="match status" value="1"/>
</dbReference>
<keyword evidence="5" id="KW-0998">Cell outer membrane</keyword>
<comment type="caution">
    <text evidence="9">The sequence shown here is derived from an EMBL/GenBank/DDBJ whole genome shotgun (WGS) entry which is preliminary data.</text>
</comment>
<evidence type="ECO:0000313" key="10">
    <source>
        <dbReference type="Proteomes" id="UP000664265"/>
    </source>
</evidence>
<keyword evidence="10" id="KW-1185">Reference proteome</keyword>
<evidence type="ECO:0000256" key="5">
    <source>
        <dbReference type="ARBA" id="ARBA00023237"/>
    </source>
</evidence>
<evidence type="ECO:0000256" key="4">
    <source>
        <dbReference type="ARBA" id="ARBA00023136"/>
    </source>
</evidence>
<feature type="domain" description="SusD-like N-terminal" evidence="8">
    <location>
        <begin position="97"/>
        <end position="220"/>
    </location>
</feature>
<evidence type="ECO:0000313" key="9">
    <source>
        <dbReference type="EMBL" id="MBO1362868.1"/>
    </source>
</evidence>
<dbReference type="InterPro" id="IPR011990">
    <property type="entry name" value="TPR-like_helical_dom_sf"/>
</dbReference>
<evidence type="ECO:0000256" key="1">
    <source>
        <dbReference type="ARBA" id="ARBA00004442"/>
    </source>
</evidence>
<reference evidence="9 10" key="1">
    <citation type="submission" date="2021-01" db="EMBL/GenBank/DDBJ databases">
        <title>Prevotella A2931 sp. nov.</title>
        <authorList>
            <person name="Buhl M."/>
            <person name="Oberhettinger P."/>
        </authorList>
    </citation>
    <scope>NUCLEOTIDE SEQUENCE [LARGE SCALE GENOMIC DNA]</scope>
    <source>
        <strain evidence="9 10">A2931</strain>
    </source>
</reference>
<dbReference type="Pfam" id="PF07980">
    <property type="entry name" value="SusD_RagB"/>
    <property type="match status" value="1"/>
</dbReference>
<dbReference type="InterPro" id="IPR012944">
    <property type="entry name" value="SusD_RagB_dom"/>
</dbReference>
<dbReference type="Proteomes" id="UP000664265">
    <property type="component" value="Unassembled WGS sequence"/>
</dbReference>
<feature type="chain" id="PRO_5046464218" evidence="6">
    <location>
        <begin position="22"/>
        <end position="518"/>
    </location>
</feature>
<organism evidence="9 10">
    <name type="scientific">Prevotella illustrans</name>
    <dbReference type="NCBI Taxonomy" id="2800387"/>
    <lineage>
        <taxon>Bacteria</taxon>
        <taxon>Pseudomonadati</taxon>
        <taxon>Bacteroidota</taxon>
        <taxon>Bacteroidia</taxon>
        <taxon>Bacteroidales</taxon>
        <taxon>Prevotellaceae</taxon>
        <taxon>Prevotella</taxon>
    </lineage>
</organism>
<evidence type="ECO:0000259" key="8">
    <source>
        <dbReference type="Pfam" id="PF14322"/>
    </source>
</evidence>
<sequence length="518" mass="58447">MKKIFVCALALLTCLTFSACSDDLNIEKLGNLGSTDDFYKTDNDAEQAITACYTDLGTIFEPIKAIDDLLSDDVWCGGGNRNDNAQRETIGDYTFGSTNELIQQTYEGLYTMIYHANLMLQKFERYDTPVKKRDQAEAYFFRGLAHFYLGAYFGTAPVVDHLLEPSEYAKTNSTREQLYTQAAADLKAAIGSESLSRKTALDTKLARISKEAAQAFLGKVLVFAENYTEAAQNLNEVINSGLYRLNTTMPYENLLHAGADFDAEHVLEWNAVADYANYTQILSLYYIYRGFRGEFFNWNATDSQITNVSNSSYGFFNPTEDLYNAFVKEEGTDGYRLNQSIKTVRQIADMGITLALGKTLHGNEGYFNWKQRMLNTDFIIFGLFPTVNRLWMSYAEVLLLAAEANLQAGDKPEALKALNAIRQRAKLPVKTDLTMDDIKTEKRLELWGLGTRWMDLVRWGDAAGRLNGKGKEMPGFNGRKIVEYANPDAGFKSDKNEMLPIPDQEIKLNKNMKQNKGY</sequence>
<comment type="subcellular location">
    <subcellularLocation>
        <location evidence="1">Cell outer membrane</location>
    </subcellularLocation>
</comment>
<name>A0ABS3M3V9_9BACT</name>
<dbReference type="Gene3D" id="1.25.40.390">
    <property type="match status" value="1"/>
</dbReference>
<feature type="domain" description="RagB/SusD" evidence="7">
    <location>
        <begin position="392"/>
        <end position="518"/>
    </location>
</feature>
<proteinExistence type="inferred from homology"/>
<gene>
    <name evidence="9" type="ORF">JHU38_03600</name>
</gene>
<keyword evidence="4" id="KW-0472">Membrane</keyword>
<evidence type="ECO:0000256" key="6">
    <source>
        <dbReference type="SAM" id="SignalP"/>
    </source>
</evidence>